<dbReference type="GeneID" id="6078732"/>
<keyword evidence="6" id="KW-0862">Zinc</keyword>
<comment type="subcellular location">
    <subcellularLocation>
        <location evidence="1">Nucleus</location>
    </subcellularLocation>
</comment>
<dbReference type="Proteomes" id="UP000001194">
    <property type="component" value="Unassembled WGS sequence"/>
</dbReference>
<dbReference type="GO" id="GO:0005634">
    <property type="term" value="C:nucleus"/>
    <property type="evidence" value="ECO:0007669"/>
    <property type="project" value="UniProtKB-SubCell"/>
</dbReference>
<comment type="similarity">
    <text evidence="2">Belongs to the NFX1 family.</text>
</comment>
<keyword evidence="4" id="KW-0677">Repeat</keyword>
<dbReference type="STRING" id="486041.B0DGV3"/>
<dbReference type="KEGG" id="lbc:LACBIDRAFT_300474"/>
<reference evidence="11 12" key="1">
    <citation type="journal article" date="2008" name="Nature">
        <title>The genome of Laccaria bicolor provides insights into mycorrhizal symbiosis.</title>
        <authorList>
            <person name="Martin F."/>
            <person name="Aerts A."/>
            <person name="Ahren D."/>
            <person name="Brun A."/>
            <person name="Danchin E.G.J."/>
            <person name="Duchaussoy F."/>
            <person name="Gibon J."/>
            <person name="Kohler A."/>
            <person name="Lindquist E."/>
            <person name="Pereda V."/>
            <person name="Salamov A."/>
            <person name="Shapiro H.J."/>
            <person name="Wuyts J."/>
            <person name="Blaudez D."/>
            <person name="Buee M."/>
            <person name="Brokstein P."/>
            <person name="Canbaeck B."/>
            <person name="Cohen D."/>
            <person name="Courty P.E."/>
            <person name="Coutinho P.M."/>
            <person name="Delaruelle C."/>
            <person name="Detter J.C."/>
            <person name="Deveau A."/>
            <person name="DiFazio S."/>
            <person name="Duplessis S."/>
            <person name="Fraissinet-Tachet L."/>
            <person name="Lucic E."/>
            <person name="Frey-Klett P."/>
            <person name="Fourrey C."/>
            <person name="Feussner I."/>
            <person name="Gay G."/>
            <person name="Grimwood J."/>
            <person name="Hoegger P.J."/>
            <person name="Jain P."/>
            <person name="Kilaru S."/>
            <person name="Labbe J."/>
            <person name="Lin Y.C."/>
            <person name="Legue V."/>
            <person name="Le Tacon F."/>
            <person name="Marmeisse R."/>
            <person name="Melayah D."/>
            <person name="Montanini B."/>
            <person name="Muratet M."/>
            <person name="Nehls U."/>
            <person name="Niculita-Hirzel H."/>
            <person name="Oudot-Le Secq M.P."/>
            <person name="Peter M."/>
            <person name="Quesneville H."/>
            <person name="Rajashekar B."/>
            <person name="Reich M."/>
            <person name="Rouhier N."/>
            <person name="Schmutz J."/>
            <person name="Yin T."/>
            <person name="Chalot M."/>
            <person name="Henrissat B."/>
            <person name="Kuees U."/>
            <person name="Lucas S."/>
            <person name="Van de Peer Y."/>
            <person name="Podila G.K."/>
            <person name="Polle A."/>
            <person name="Pukkila P.J."/>
            <person name="Richardson P.M."/>
            <person name="Rouze P."/>
            <person name="Sanders I.R."/>
            <person name="Stajich J.E."/>
            <person name="Tunlid A."/>
            <person name="Tuskan G."/>
            <person name="Grigoriev I.V."/>
        </authorList>
    </citation>
    <scope>NUCLEOTIDE SEQUENCE [LARGE SCALE GENOMIC DNA]</scope>
    <source>
        <strain evidence="12">S238N-H82 / ATCC MYA-4686</strain>
    </source>
</reference>
<dbReference type="EMBL" id="DS547109">
    <property type="protein sequence ID" value="EDR06339.1"/>
    <property type="molecule type" value="Genomic_DNA"/>
</dbReference>
<protein>
    <submittedName>
        <fullName evidence="11">Predicted protein</fullName>
    </submittedName>
</protein>
<evidence type="ECO:0000313" key="11">
    <source>
        <dbReference type="EMBL" id="EDR06339.1"/>
    </source>
</evidence>
<evidence type="ECO:0000256" key="1">
    <source>
        <dbReference type="ARBA" id="ARBA00004123"/>
    </source>
</evidence>
<dbReference type="RefSeq" id="XP_001883200.1">
    <property type="nucleotide sequence ID" value="XM_001883165.1"/>
</dbReference>
<dbReference type="GO" id="GO:0000977">
    <property type="term" value="F:RNA polymerase II transcription regulatory region sequence-specific DNA binding"/>
    <property type="evidence" value="ECO:0007669"/>
    <property type="project" value="TreeGrafter"/>
</dbReference>
<keyword evidence="5" id="KW-0863">Zinc-finger</keyword>
<evidence type="ECO:0000256" key="3">
    <source>
        <dbReference type="ARBA" id="ARBA00022723"/>
    </source>
</evidence>
<organism evidence="12">
    <name type="scientific">Laccaria bicolor (strain S238N-H82 / ATCC MYA-4686)</name>
    <name type="common">Bicoloured deceiver</name>
    <name type="synonym">Laccaria laccata var. bicolor</name>
    <dbReference type="NCBI Taxonomy" id="486041"/>
    <lineage>
        <taxon>Eukaryota</taxon>
        <taxon>Fungi</taxon>
        <taxon>Dikarya</taxon>
        <taxon>Basidiomycota</taxon>
        <taxon>Agaricomycotina</taxon>
        <taxon>Agaricomycetes</taxon>
        <taxon>Agaricomycetidae</taxon>
        <taxon>Agaricales</taxon>
        <taxon>Agaricineae</taxon>
        <taxon>Hydnangiaceae</taxon>
        <taxon>Laccaria</taxon>
    </lineage>
</organism>
<dbReference type="InterPro" id="IPR000967">
    <property type="entry name" value="Znf_NFX1"/>
</dbReference>
<feature type="domain" description="NF-X1-type" evidence="10">
    <location>
        <begin position="70"/>
        <end position="88"/>
    </location>
</feature>
<sequence>MTGQPINPGQPPPPNLVASLLEDRNATSRQIQDLLMEKNGTAIGGVQVFLQLDEPRSCGGSCSRIRESRCGHACPLQCHPGPCPPCQATTRLECYSPRKILSFRYGTDGKGKGKAKRDLTGGNVCGRTLGCGKHTCAAF</sequence>
<evidence type="ECO:0000313" key="12">
    <source>
        <dbReference type="Proteomes" id="UP000001194"/>
    </source>
</evidence>
<proteinExistence type="inferred from homology"/>
<evidence type="ECO:0000256" key="4">
    <source>
        <dbReference type="ARBA" id="ARBA00022737"/>
    </source>
</evidence>
<evidence type="ECO:0000259" key="10">
    <source>
        <dbReference type="SMART" id="SM00438"/>
    </source>
</evidence>
<evidence type="ECO:0000256" key="9">
    <source>
        <dbReference type="ARBA" id="ARBA00023242"/>
    </source>
</evidence>
<dbReference type="PANTHER" id="PTHR12360">
    <property type="entry name" value="NUCLEAR TRANSCRIPTION FACTOR, X-BOX BINDING 1 NFX1"/>
    <property type="match status" value="1"/>
</dbReference>
<dbReference type="GO" id="GO:0008270">
    <property type="term" value="F:zinc ion binding"/>
    <property type="evidence" value="ECO:0007669"/>
    <property type="project" value="UniProtKB-KW"/>
</dbReference>
<dbReference type="AlphaFoldDB" id="B0DGV3"/>
<accession>B0DGV3</accession>
<dbReference type="PANTHER" id="PTHR12360:SF12">
    <property type="entry name" value="TRANSCRIPTIONAL REPRESSOR NF-X1"/>
    <property type="match status" value="1"/>
</dbReference>
<name>B0DGV3_LACBS</name>
<gene>
    <name evidence="11" type="ORF">LACBIDRAFT_300474</name>
</gene>
<dbReference type="GO" id="GO:0000981">
    <property type="term" value="F:DNA-binding transcription factor activity, RNA polymerase II-specific"/>
    <property type="evidence" value="ECO:0007669"/>
    <property type="project" value="TreeGrafter"/>
</dbReference>
<dbReference type="OrthoDB" id="6512771at2759"/>
<evidence type="ECO:0000256" key="8">
    <source>
        <dbReference type="ARBA" id="ARBA00023163"/>
    </source>
</evidence>
<keyword evidence="7" id="KW-0805">Transcription regulation</keyword>
<keyword evidence="3" id="KW-0479">Metal-binding</keyword>
<keyword evidence="12" id="KW-1185">Reference proteome</keyword>
<dbReference type="HOGENOM" id="CLU_1845435_0_0_1"/>
<dbReference type="InParanoid" id="B0DGV3"/>
<evidence type="ECO:0000256" key="7">
    <source>
        <dbReference type="ARBA" id="ARBA00023015"/>
    </source>
</evidence>
<keyword evidence="9" id="KW-0539">Nucleus</keyword>
<dbReference type="InterPro" id="IPR034078">
    <property type="entry name" value="NFX1_fam"/>
</dbReference>
<evidence type="ECO:0000256" key="5">
    <source>
        <dbReference type="ARBA" id="ARBA00022771"/>
    </source>
</evidence>
<dbReference type="SMART" id="SM00438">
    <property type="entry name" value="ZnF_NFX"/>
    <property type="match status" value="1"/>
</dbReference>
<evidence type="ECO:0000256" key="2">
    <source>
        <dbReference type="ARBA" id="ARBA00007269"/>
    </source>
</evidence>
<evidence type="ECO:0000256" key="6">
    <source>
        <dbReference type="ARBA" id="ARBA00022833"/>
    </source>
</evidence>
<keyword evidence="8" id="KW-0804">Transcription</keyword>